<comment type="caution">
    <text evidence="1">The sequence shown here is derived from an EMBL/GenBank/DDBJ whole genome shotgun (WGS) entry which is preliminary data.</text>
</comment>
<gene>
    <name evidence="1" type="ORF">NG900_09450</name>
</gene>
<sequence length="113" mass="12418">MPSPLRLEYPALSRAQLRIIGDRHGSDPVVRRLLMEVRALQNIVLRAHQVAEAAGPGHRADAFGIAVAASHRELEAETWFQEDLAEKAAYRATVAAGKLLPRRAGTSRREGTE</sequence>
<evidence type="ECO:0000313" key="2">
    <source>
        <dbReference type="Proteomes" id="UP001162811"/>
    </source>
</evidence>
<dbReference type="RefSeq" id="WP_252679573.1">
    <property type="nucleotide sequence ID" value="NZ_JAMXHT010000003.1"/>
</dbReference>
<reference evidence="1" key="2">
    <citation type="journal article" date="2023" name="Front. Microbiol.">
        <title>Ralstonia chuxiongensis sp. nov., Ralstonia mojiangensis sp. nov., and Ralstonia soli sp. nov., isolated from tobacco fields, are three novel species in the family Burkholderiaceae.</title>
        <authorList>
            <person name="Lu C.H."/>
            <person name="Zhang Y.Y."/>
            <person name="Jiang N."/>
            <person name="Chen W."/>
            <person name="Shao X."/>
            <person name="Zhao Z.M."/>
            <person name="Lu W.L."/>
            <person name="Hu X."/>
            <person name="Xi Y.X."/>
            <person name="Zou S.Y."/>
            <person name="Wei Q.J."/>
            <person name="Lin Z.L."/>
            <person name="Gong L."/>
            <person name="Gai X.T."/>
            <person name="Zhang L.Q."/>
            <person name="Li J.Y."/>
            <person name="Jin Y."/>
            <person name="Xia Z.Y."/>
        </authorList>
    </citation>
    <scope>NUCLEOTIDE SEQUENCE</scope>
    <source>
        <strain evidence="1">21MJYT02-11</strain>
    </source>
</reference>
<evidence type="ECO:0000313" key="1">
    <source>
        <dbReference type="EMBL" id="MCO5398420.1"/>
    </source>
</evidence>
<accession>A0ABT1AJ45</accession>
<keyword evidence="2" id="KW-1185">Reference proteome</keyword>
<proteinExistence type="predicted"/>
<dbReference type="Proteomes" id="UP001162811">
    <property type="component" value="Unassembled WGS sequence"/>
</dbReference>
<protein>
    <submittedName>
        <fullName evidence="1">Uncharacterized protein</fullName>
    </submittedName>
</protein>
<reference evidence="1" key="1">
    <citation type="submission" date="2022-06" db="EMBL/GenBank/DDBJ databases">
        <authorList>
            <person name="Lu C.-H."/>
        </authorList>
    </citation>
    <scope>NUCLEOTIDE SEQUENCE</scope>
    <source>
        <strain evidence="1">21MJYT02-11</strain>
    </source>
</reference>
<name>A0ABT1AJ45_9RALS</name>
<dbReference type="EMBL" id="JAMXHT010000003">
    <property type="protein sequence ID" value="MCO5398420.1"/>
    <property type="molecule type" value="Genomic_DNA"/>
</dbReference>
<organism evidence="1 2">
    <name type="scientific">Ralstonia soli</name>
    <dbReference type="NCBI Taxonomy" id="2953896"/>
    <lineage>
        <taxon>Bacteria</taxon>
        <taxon>Pseudomonadati</taxon>
        <taxon>Pseudomonadota</taxon>
        <taxon>Betaproteobacteria</taxon>
        <taxon>Burkholderiales</taxon>
        <taxon>Burkholderiaceae</taxon>
        <taxon>Ralstonia</taxon>
    </lineage>
</organism>